<dbReference type="SMART" id="SM00020">
    <property type="entry name" value="Tryp_SPc"/>
    <property type="match status" value="1"/>
</dbReference>
<accession>A0AAE3YZS9</accession>
<dbReference type="Pfam" id="PF13365">
    <property type="entry name" value="Trypsin_2"/>
    <property type="match status" value="1"/>
</dbReference>
<dbReference type="PRINTS" id="PR00722">
    <property type="entry name" value="CHYMOTRYPSIN"/>
</dbReference>
<dbReference type="Gene3D" id="2.40.10.10">
    <property type="entry name" value="Trypsin-like serine proteases"/>
    <property type="match status" value="1"/>
</dbReference>
<evidence type="ECO:0000313" key="4">
    <source>
        <dbReference type="EMBL" id="MDR7281184.1"/>
    </source>
</evidence>
<feature type="signal peptide" evidence="2">
    <location>
        <begin position="1"/>
        <end position="29"/>
    </location>
</feature>
<evidence type="ECO:0000259" key="3">
    <source>
        <dbReference type="PROSITE" id="PS50240"/>
    </source>
</evidence>
<dbReference type="PANTHER" id="PTHR24253:SF183">
    <property type="entry name" value="PEPTIDASE S1 DOMAIN-CONTAINING PROTEIN"/>
    <property type="match status" value="1"/>
</dbReference>
<dbReference type="InterPro" id="IPR043504">
    <property type="entry name" value="Peptidase_S1_PA_chymotrypsin"/>
</dbReference>
<dbReference type="InterPro" id="IPR001314">
    <property type="entry name" value="Peptidase_S1A"/>
</dbReference>
<dbReference type="SUPFAM" id="SSF50494">
    <property type="entry name" value="Trypsin-like serine proteases"/>
    <property type="match status" value="2"/>
</dbReference>
<keyword evidence="5" id="KW-1185">Reference proteome</keyword>
<sequence>MNRLRTLWTAVVTGAAVAAAVLVATQASAIRGGQEATQPYSFAGSLQRPESPRADGHVCGVTLIAPLWAVTAGHCARNWGGAQVGTPPNWTVRFGSVSASSGGQVVAVEKFYTFHRYPITNGDIALLRLARPVDAAPAALPAARPADGTPVRIMGWGQICAEREPQCFPDRLHEADTVIQPANECAASSIFEHRELCIGSLDGSVAATNMDSGGPALVRTGEGWTVVGTVAGANGDDQPVIYTAVDFYLSWMQGIIDGTAVPEDSPIPDLEGAAEVGNCSGSVVRTATSSPDDPALLLTNGHCVSPRPAPGTAVVDQPDVQTVRILDRQGYHRASAGTSRLLYATMTGTDIALYRLDRTYAELGVKVFTLATAPVAPGTRLAVVAPGNRFECTVDAVIPQLREGGYQQDDAYRYDAACGPRHGDSGAPLVLADGSTIVGVHGTGNDDGEECTENNPCEVAADGTVRVEQGRRYGQRTTMLAACLTTGSVLDLTLPDCTLPAPAAER</sequence>
<dbReference type="InterPro" id="IPR009003">
    <property type="entry name" value="Peptidase_S1_PA"/>
</dbReference>
<dbReference type="GO" id="GO:0004252">
    <property type="term" value="F:serine-type endopeptidase activity"/>
    <property type="evidence" value="ECO:0007669"/>
    <property type="project" value="InterPro"/>
</dbReference>
<proteinExistence type="predicted"/>
<protein>
    <recommendedName>
        <fullName evidence="3">Peptidase S1 domain-containing protein</fullName>
    </recommendedName>
</protein>
<dbReference type="Proteomes" id="UP001183643">
    <property type="component" value="Unassembled WGS sequence"/>
</dbReference>
<feature type="domain" description="Peptidase S1" evidence="3">
    <location>
        <begin position="30"/>
        <end position="257"/>
    </location>
</feature>
<dbReference type="EMBL" id="JAVDYB010000001">
    <property type="protein sequence ID" value="MDR7281184.1"/>
    <property type="molecule type" value="Genomic_DNA"/>
</dbReference>
<dbReference type="InterPro" id="IPR018114">
    <property type="entry name" value="TRYPSIN_HIS"/>
</dbReference>
<evidence type="ECO:0000256" key="1">
    <source>
        <dbReference type="ARBA" id="ARBA00023157"/>
    </source>
</evidence>
<organism evidence="4 5">
    <name type="scientific">Catenuloplanes atrovinosus</name>
    <dbReference type="NCBI Taxonomy" id="137266"/>
    <lineage>
        <taxon>Bacteria</taxon>
        <taxon>Bacillati</taxon>
        <taxon>Actinomycetota</taxon>
        <taxon>Actinomycetes</taxon>
        <taxon>Micromonosporales</taxon>
        <taxon>Micromonosporaceae</taxon>
        <taxon>Catenuloplanes</taxon>
    </lineage>
</organism>
<comment type="caution">
    <text evidence="4">The sequence shown here is derived from an EMBL/GenBank/DDBJ whole genome shotgun (WGS) entry which is preliminary data.</text>
</comment>
<reference evidence="4" key="1">
    <citation type="submission" date="2023-07" db="EMBL/GenBank/DDBJ databases">
        <title>Sequencing the genomes of 1000 actinobacteria strains.</title>
        <authorList>
            <person name="Klenk H.-P."/>
        </authorList>
    </citation>
    <scope>NUCLEOTIDE SEQUENCE</scope>
    <source>
        <strain evidence="4">DSM 44707</strain>
    </source>
</reference>
<feature type="chain" id="PRO_5041945923" description="Peptidase S1 domain-containing protein" evidence="2">
    <location>
        <begin position="30"/>
        <end position="506"/>
    </location>
</feature>
<gene>
    <name evidence="4" type="ORF">J2S41_007962</name>
</gene>
<dbReference type="InterPro" id="IPR001254">
    <property type="entry name" value="Trypsin_dom"/>
</dbReference>
<dbReference type="PANTHER" id="PTHR24253">
    <property type="entry name" value="TRANSMEMBRANE PROTEASE SERINE"/>
    <property type="match status" value="1"/>
</dbReference>
<name>A0AAE3YZS9_9ACTN</name>
<dbReference type="RefSeq" id="WP_310376196.1">
    <property type="nucleotide sequence ID" value="NZ_JAVDYB010000001.1"/>
</dbReference>
<dbReference type="GO" id="GO:0006508">
    <property type="term" value="P:proteolysis"/>
    <property type="evidence" value="ECO:0007669"/>
    <property type="project" value="InterPro"/>
</dbReference>
<evidence type="ECO:0000256" key="2">
    <source>
        <dbReference type="SAM" id="SignalP"/>
    </source>
</evidence>
<dbReference type="Pfam" id="PF00089">
    <property type="entry name" value="Trypsin"/>
    <property type="match status" value="1"/>
</dbReference>
<dbReference type="PROSITE" id="PS00134">
    <property type="entry name" value="TRYPSIN_HIS"/>
    <property type="match status" value="1"/>
</dbReference>
<keyword evidence="1" id="KW-1015">Disulfide bond</keyword>
<dbReference type="PROSITE" id="PS50240">
    <property type="entry name" value="TRYPSIN_DOM"/>
    <property type="match status" value="1"/>
</dbReference>
<dbReference type="AlphaFoldDB" id="A0AAE3YZS9"/>
<keyword evidence="2" id="KW-0732">Signal</keyword>
<evidence type="ECO:0000313" key="5">
    <source>
        <dbReference type="Proteomes" id="UP001183643"/>
    </source>
</evidence>